<dbReference type="GO" id="GO:0022857">
    <property type="term" value="F:transmembrane transporter activity"/>
    <property type="evidence" value="ECO:0007669"/>
    <property type="project" value="InterPro"/>
</dbReference>
<evidence type="ECO:0000313" key="9">
    <source>
        <dbReference type="Proteomes" id="UP000657574"/>
    </source>
</evidence>
<evidence type="ECO:0000256" key="4">
    <source>
        <dbReference type="ARBA" id="ARBA00022692"/>
    </source>
</evidence>
<feature type="transmembrane region" description="Helical" evidence="7">
    <location>
        <begin position="352"/>
        <end position="373"/>
    </location>
</feature>
<dbReference type="InterPro" id="IPR036259">
    <property type="entry name" value="MFS_trans_sf"/>
</dbReference>
<feature type="transmembrane region" description="Helical" evidence="7">
    <location>
        <begin position="28"/>
        <end position="47"/>
    </location>
</feature>
<feature type="transmembrane region" description="Helical" evidence="7">
    <location>
        <begin position="291"/>
        <end position="312"/>
    </location>
</feature>
<dbReference type="AlphaFoldDB" id="A0A917PAF3"/>
<proteinExistence type="predicted"/>
<keyword evidence="6 7" id="KW-0472">Membrane</keyword>
<evidence type="ECO:0000256" key="3">
    <source>
        <dbReference type="ARBA" id="ARBA00022475"/>
    </source>
</evidence>
<dbReference type="Proteomes" id="UP000657574">
    <property type="component" value="Unassembled WGS sequence"/>
</dbReference>
<name>A0A917PAF3_9ACTN</name>
<dbReference type="Gene3D" id="1.20.1250.20">
    <property type="entry name" value="MFS general substrate transporter like domains"/>
    <property type="match status" value="1"/>
</dbReference>
<evidence type="ECO:0000256" key="2">
    <source>
        <dbReference type="ARBA" id="ARBA00022448"/>
    </source>
</evidence>
<feature type="transmembrane region" description="Helical" evidence="7">
    <location>
        <begin position="96"/>
        <end position="118"/>
    </location>
</feature>
<feature type="transmembrane region" description="Helical" evidence="7">
    <location>
        <begin position="385"/>
        <end position="405"/>
    </location>
</feature>
<comment type="subcellular location">
    <subcellularLocation>
        <location evidence="1">Cell membrane</location>
        <topology evidence="1">Multi-pass membrane protein</topology>
    </subcellularLocation>
</comment>
<dbReference type="EMBL" id="BMQA01000106">
    <property type="protein sequence ID" value="GGJ68617.1"/>
    <property type="molecule type" value="Genomic_DNA"/>
</dbReference>
<dbReference type="GO" id="GO:0005886">
    <property type="term" value="C:plasma membrane"/>
    <property type="evidence" value="ECO:0007669"/>
    <property type="project" value="UniProtKB-SubCell"/>
</dbReference>
<dbReference type="Pfam" id="PF07690">
    <property type="entry name" value="MFS_1"/>
    <property type="match status" value="1"/>
</dbReference>
<dbReference type="InterPro" id="IPR011701">
    <property type="entry name" value="MFS"/>
</dbReference>
<keyword evidence="4 7" id="KW-0812">Transmembrane</keyword>
<feature type="transmembrane region" description="Helical" evidence="7">
    <location>
        <begin position="267"/>
        <end position="284"/>
    </location>
</feature>
<reference evidence="8" key="2">
    <citation type="submission" date="2020-09" db="EMBL/GenBank/DDBJ databases">
        <authorList>
            <person name="Sun Q."/>
            <person name="Ohkuma M."/>
        </authorList>
    </citation>
    <scope>NUCLEOTIDE SEQUENCE</scope>
    <source>
        <strain evidence="8">JCM 3086</strain>
    </source>
</reference>
<feature type="transmembrane region" description="Helical" evidence="7">
    <location>
        <begin position="182"/>
        <end position="202"/>
    </location>
</feature>
<dbReference type="SUPFAM" id="SSF103473">
    <property type="entry name" value="MFS general substrate transporter"/>
    <property type="match status" value="1"/>
</dbReference>
<keyword evidence="3" id="KW-1003">Cell membrane</keyword>
<organism evidence="8 9">
    <name type="scientific">Streptomyces brasiliensis</name>
    <dbReference type="NCBI Taxonomy" id="1954"/>
    <lineage>
        <taxon>Bacteria</taxon>
        <taxon>Bacillati</taxon>
        <taxon>Actinomycetota</taxon>
        <taxon>Actinomycetes</taxon>
        <taxon>Kitasatosporales</taxon>
        <taxon>Streptomycetaceae</taxon>
        <taxon>Streptomyces</taxon>
    </lineage>
</organism>
<protein>
    <submittedName>
        <fullName evidence="8">MFS transporter</fullName>
    </submittedName>
</protein>
<dbReference type="InterPro" id="IPR050171">
    <property type="entry name" value="MFS_Transporters"/>
</dbReference>
<keyword evidence="2" id="KW-0813">Transport</keyword>
<keyword evidence="9" id="KW-1185">Reference proteome</keyword>
<evidence type="ECO:0000256" key="6">
    <source>
        <dbReference type="ARBA" id="ARBA00023136"/>
    </source>
</evidence>
<gene>
    <name evidence="8" type="ORF">GCM10010121_094200</name>
</gene>
<evidence type="ECO:0000256" key="7">
    <source>
        <dbReference type="SAM" id="Phobius"/>
    </source>
</evidence>
<comment type="caution">
    <text evidence="8">The sequence shown here is derived from an EMBL/GenBank/DDBJ whole genome shotgun (WGS) entry which is preliminary data.</text>
</comment>
<feature type="transmembrane region" description="Helical" evidence="7">
    <location>
        <begin position="124"/>
        <end position="143"/>
    </location>
</feature>
<evidence type="ECO:0000313" key="8">
    <source>
        <dbReference type="EMBL" id="GGJ68617.1"/>
    </source>
</evidence>
<feature type="transmembrane region" description="Helical" evidence="7">
    <location>
        <begin position="228"/>
        <end position="247"/>
    </location>
</feature>
<evidence type="ECO:0000256" key="5">
    <source>
        <dbReference type="ARBA" id="ARBA00022989"/>
    </source>
</evidence>
<accession>A0A917PAF3</accession>
<dbReference type="PANTHER" id="PTHR23517">
    <property type="entry name" value="RESISTANCE PROTEIN MDTM, PUTATIVE-RELATED-RELATED"/>
    <property type="match status" value="1"/>
</dbReference>
<keyword evidence="5 7" id="KW-1133">Transmembrane helix</keyword>
<sequence length="416" mass="41855">MASRSVHAATSLEVPAPCRGGQDVPGGAGTLVLASSIVVLFLASANAPSPLYQTYESAWHASALIGTIAFATYAVAVIGGLLWLDRLSERFGRRAVLLTSIGGQVIALAMFTLAGSFVPIFIGRALQGLASGVAFGTLSALMIESDKERGPIASAASPGTGSGIGALLSGFLIQYAPGPTHTIYLVLASILLAQGVLVLRLLPDTGRQPIAVLSLKPRVAVPPHARAAFIRCAPVVFVVWGLSGFYAALSPALLRALVPGASGWQSALPLFTLLGTATVMTVALRHVGGRAVTIVGLLMTLAGLGVTVAALALSSVGLYLAAGVIAGMGYGPGFQGPIRLVTAGSSDRDRPALMAAVFVVAYLGLGAAAIVPGALTSVGIPLTRVAAGLAIVLAVLSAAALVTVVRATGKVESDAD</sequence>
<feature type="transmembrane region" description="Helical" evidence="7">
    <location>
        <begin position="318"/>
        <end position="340"/>
    </location>
</feature>
<reference evidence="8" key="1">
    <citation type="journal article" date="2014" name="Int. J. Syst. Evol. Microbiol.">
        <title>Complete genome sequence of Corynebacterium casei LMG S-19264T (=DSM 44701T), isolated from a smear-ripened cheese.</title>
        <authorList>
            <consortium name="US DOE Joint Genome Institute (JGI-PGF)"/>
            <person name="Walter F."/>
            <person name="Albersmeier A."/>
            <person name="Kalinowski J."/>
            <person name="Ruckert C."/>
        </authorList>
    </citation>
    <scope>NUCLEOTIDE SEQUENCE</scope>
    <source>
        <strain evidence="8">JCM 3086</strain>
    </source>
</reference>
<evidence type="ECO:0000256" key="1">
    <source>
        <dbReference type="ARBA" id="ARBA00004651"/>
    </source>
</evidence>
<dbReference type="PANTHER" id="PTHR23517:SF13">
    <property type="entry name" value="MAJOR FACILITATOR SUPERFAMILY MFS_1"/>
    <property type="match status" value="1"/>
</dbReference>
<feature type="transmembrane region" description="Helical" evidence="7">
    <location>
        <begin position="155"/>
        <end position="176"/>
    </location>
</feature>
<feature type="transmembrane region" description="Helical" evidence="7">
    <location>
        <begin position="59"/>
        <end position="84"/>
    </location>
</feature>